<evidence type="ECO:0000256" key="4">
    <source>
        <dbReference type="ARBA" id="ARBA00022692"/>
    </source>
</evidence>
<feature type="transmembrane region" description="Helical" evidence="7">
    <location>
        <begin position="182"/>
        <end position="201"/>
    </location>
</feature>
<feature type="transmembrane region" description="Helical" evidence="7">
    <location>
        <begin position="366"/>
        <end position="385"/>
    </location>
</feature>
<dbReference type="GO" id="GO:0015184">
    <property type="term" value="F:L-cystine transmembrane transporter activity"/>
    <property type="evidence" value="ECO:0007669"/>
    <property type="project" value="TreeGrafter"/>
</dbReference>
<feature type="transmembrane region" description="Helical" evidence="7">
    <location>
        <begin position="221"/>
        <end position="247"/>
    </location>
</feature>
<protein>
    <submittedName>
        <fullName evidence="8">Cation:dicarboxylase symporter family transporter</fullName>
    </submittedName>
</protein>
<dbReference type="SUPFAM" id="SSF118215">
    <property type="entry name" value="Proton glutamate symport protein"/>
    <property type="match status" value="1"/>
</dbReference>
<dbReference type="PANTHER" id="PTHR42865:SF5">
    <property type="entry name" value="L-CYSTINE TRANSPORTER TCYP"/>
    <property type="match status" value="1"/>
</dbReference>
<dbReference type="GO" id="GO:0015293">
    <property type="term" value="F:symporter activity"/>
    <property type="evidence" value="ECO:0007669"/>
    <property type="project" value="InterPro"/>
</dbReference>
<accession>A0A8I1W2W4</accession>
<feature type="transmembrane region" description="Helical" evidence="7">
    <location>
        <begin position="254"/>
        <end position="281"/>
    </location>
</feature>
<evidence type="ECO:0000256" key="1">
    <source>
        <dbReference type="ARBA" id="ARBA00004141"/>
    </source>
</evidence>
<feature type="transmembrane region" description="Helical" evidence="7">
    <location>
        <begin position="104"/>
        <end position="125"/>
    </location>
</feature>
<dbReference type="PRINTS" id="PR00173">
    <property type="entry name" value="EDTRNSPORT"/>
</dbReference>
<dbReference type="AlphaFoldDB" id="A0A8I1W2W4"/>
<feature type="transmembrane region" description="Helical" evidence="7">
    <location>
        <begin position="391"/>
        <end position="413"/>
    </location>
</feature>
<feature type="transmembrane region" description="Helical" evidence="7">
    <location>
        <begin position="34"/>
        <end position="51"/>
    </location>
</feature>
<evidence type="ECO:0000256" key="2">
    <source>
        <dbReference type="ARBA" id="ARBA00006148"/>
    </source>
</evidence>
<dbReference type="EMBL" id="JAFNAA010000001">
    <property type="protein sequence ID" value="MBO1106862.1"/>
    <property type="molecule type" value="Genomic_DNA"/>
</dbReference>
<organism evidence="8 9">
    <name type="scientific">Plesiomonas shigelloides</name>
    <name type="common">Aeromonas shigelloides</name>
    <dbReference type="NCBI Taxonomy" id="703"/>
    <lineage>
        <taxon>Bacteria</taxon>
        <taxon>Pseudomonadati</taxon>
        <taxon>Pseudomonadota</taxon>
        <taxon>Gammaproteobacteria</taxon>
        <taxon>Enterobacterales</taxon>
        <taxon>Enterobacteriaceae</taxon>
        <taxon>Plesiomonas</taxon>
    </lineage>
</organism>
<dbReference type="Proteomes" id="UP000664658">
    <property type="component" value="Unassembled WGS sequence"/>
</dbReference>
<dbReference type="InterPro" id="IPR036458">
    <property type="entry name" value="Na:dicarbo_symporter_sf"/>
</dbReference>
<dbReference type="Gene3D" id="1.10.3860.10">
    <property type="entry name" value="Sodium:dicarboxylate symporter"/>
    <property type="match status" value="1"/>
</dbReference>
<comment type="caution">
    <text evidence="8">The sequence shown here is derived from an EMBL/GenBank/DDBJ whole genome shotgun (WGS) entry which is preliminary data.</text>
</comment>
<keyword evidence="6 7" id="KW-0472">Membrane</keyword>
<gene>
    <name evidence="8" type="ORF">J2R62_01270</name>
</gene>
<dbReference type="RefSeq" id="WP_207541471.1">
    <property type="nucleotide sequence ID" value="NZ_JAFNAA010000001.1"/>
</dbReference>
<evidence type="ECO:0000256" key="5">
    <source>
        <dbReference type="ARBA" id="ARBA00022989"/>
    </source>
</evidence>
<proteinExistence type="inferred from homology"/>
<evidence type="ECO:0000256" key="6">
    <source>
        <dbReference type="ARBA" id="ARBA00023136"/>
    </source>
</evidence>
<dbReference type="InterPro" id="IPR001991">
    <property type="entry name" value="Na-dicarboxylate_symporter"/>
</dbReference>
<comment type="subcellular location">
    <subcellularLocation>
        <location evidence="1">Membrane</location>
        <topology evidence="1">Multi-pass membrane protein</topology>
    </subcellularLocation>
</comment>
<feature type="transmembrane region" description="Helical" evidence="7">
    <location>
        <begin position="72"/>
        <end position="92"/>
    </location>
</feature>
<dbReference type="GO" id="GO:0005886">
    <property type="term" value="C:plasma membrane"/>
    <property type="evidence" value="ECO:0007669"/>
    <property type="project" value="TreeGrafter"/>
</dbReference>
<evidence type="ECO:0000256" key="7">
    <source>
        <dbReference type="SAM" id="Phobius"/>
    </source>
</evidence>
<name>A0A8I1W2W4_PLESH</name>
<keyword evidence="5 7" id="KW-1133">Transmembrane helix</keyword>
<sequence>MPWLTLSVCILFLLCCWLLIKLQAAECKLSRLVLIGLVLGVAIGAGMQYFFGADDPQVVLALNWLKIVGGGYISLLKLVMMPLIAISILSAINKLENARSLGRISAVVIAAMLVLVMIAGFVGVLTTSLGGLTAQGLLSHGGLNSAELQSSAAEVQNLSLPQLLLSLIPTNVFADLAGSRSLSVIGVVIFSVLAGVALLQLRHDKPEAGALIGKGIDAVQLWVMKMVRAVIALTPYGVMALMINVVAHYRLQDILSLLSFIGLCYAAMLLMFVVHMLILLLLGKNPLHYLQNVWSVLTFAFISRSSAASIPLSIEAQKRMGIPDSIANFAASFGANMGQNGCAGIYPAMMVAMIAPTLGINPLDPAFLATLLPAIALGSIGVAGVGGGGTFAALIVLSALNFPIALVGVLMAIEPLVDMGRTALNVNGSIMAATIANRVLNIEPSTPQQAESLSQ</sequence>
<keyword evidence="3" id="KW-0813">Transport</keyword>
<dbReference type="PANTHER" id="PTHR42865">
    <property type="entry name" value="PROTON/GLUTAMATE-ASPARTATE SYMPORTER"/>
    <property type="match status" value="1"/>
</dbReference>
<evidence type="ECO:0000313" key="8">
    <source>
        <dbReference type="EMBL" id="MBO1106862.1"/>
    </source>
</evidence>
<reference evidence="8" key="1">
    <citation type="submission" date="2021-03" db="EMBL/GenBank/DDBJ databases">
        <title>Plesiomonas shigelloides zfcc0051, isolated from zebrafish feces.</title>
        <authorList>
            <person name="Vanderhoek Z."/>
            <person name="Gaulke C."/>
        </authorList>
    </citation>
    <scope>NUCLEOTIDE SEQUENCE</scope>
    <source>
        <strain evidence="8">Zfcc0051</strain>
    </source>
</reference>
<comment type="similarity">
    <text evidence="2">Belongs to the dicarboxylate/amino acid:cation symporter (DAACS) (TC 2.A.23) family.</text>
</comment>
<evidence type="ECO:0000313" key="9">
    <source>
        <dbReference type="Proteomes" id="UP000664658"/>
    </source>
</evidence>
<evidence type="ECO:0000256" key="3">
    <source>
        <dbReference type="ARBA" id="ARBA00022448"/>
    </source>
</evidence>
<dbReference type="Pfam" id="PF00375">
    <property type="entry name" value="SDF"/>
    <property type="match status" value="1"/>
</dbReference>
<keyword evidence="4 7" id="KW-0812">Transmembrane</keyword>